<sequence>MDLPGEGEHPLHQNSVGYLWRKTRKAVGVDYLLHQLRHFYASGLINENCDVVTVQRALGHSSPSVTLNTYAHLWPNANDRTRNAAGRLFQAALRSAADELRTDSR</sequence>
<dbReference type="Proteomes" id="UP000186919">
    <property type="component" value="Unassembled WGS sequence"/>
</dbReference>
<proteinExistence type="predicted"/>
<evidence type="ECO:0000313" key="4">
    <source>
        <dbReference type="Proteomes" id="UP000186919"/>
    </source>
</evidence>
<gene>
    <name evidence="3" type="ORF">AWB85_20065</name>
</gene>
<dbReference type="InterPro" id="IPR011010">
    <property type="entry name" value="DNA_brk_join_enz"/>
</dbReference>
<evidence type="ECO:0000256" key="1">
    <source>
        <dbReference type="ARBA" id="ARBA00023172"/>
    </source>
</evidence>
<dbReference type="EMBL" id="LQYE01000004">
    <property type="protein sequence ID" value="OAT69687.1"/>
    <property type="molecule type" value="Genomic_DNA"/>
</dbReference>
<dbReference type="SUPFAM" id="SSF56349">
    <property type="entry name" value="DNA breaking-rejoining enzymes"/>
    <property type="match status" value="1"/>
</dbReference>
<organism evidence="3 4">
    <name type="scientific">Mycobacteroides immunogenum</name>
    <dbReference type="NCBI Taxonomy" id="83262"/>
    <lineage>
        <taxon>Bacteria</taxon>
        <taxon>Bacillati</taxon>
        <taxon>Actinomycetota</taxon>
        <taxon>Actinomycetes</taxon>
        <taxon>Mycobacteriales</taxon>
        <taxon>Mycobacteriaceae</taxon>
        <taxon>Mycobacteroides</taxon>
    </lineage>
</organism>
<accession>A0A179VDH0</accession>
<dbReference type="InterPro" id="IPR013762">
    <property type="entry name" value="Integrase-like_cat_sf"/>
</dbReference>
<dbReference type="InterPro" id="IPR002104">
    <property type="entry name" value="Integrase_catalytic"/>
</dbReference>
<dbReference type="GO" id="GO:0006310">
    <property type="term" value="P:DNA recombination"/>
    <property type="evidence" value="ECO:0007669"/>
    <property type="project" value="UniProtKB-KW"/>
</dbReference>
<dbReference type="RefSeq" id="WP_064628482.1">
    <property type="nucleotide sequence ID" value="NZ_LQYE01000004.1"/>
</dbReference>
<feature type="domain" description="Tyr recombinase" evidence="2">
    <location>
        <begin position="1"/>
        <end position="86"/>
    </location>
</feature>
<comment type="caution">
    <text evidence="3">The sequence shown here is derived from an EMBL/GenBank/DDBJ whole genome shotgun (WGS) entry which is preliminary data.</text>
</comment>
<keyword evidence="1" id="KW-0233">DNA recombination</keyword>
<evidence type="ECO:0000259" key="2">
    <source>
        <dbReference type="PROSITE" id="PS51898"/>
    </source>
</evidence>
<dbReference type="Pfam" id="PF00589">
    <property type="entry name" value="Phage_integrase"/>
    <property type="match status" value="1"/>
</dbReference>
<dbReference type="AlphaFoldDB" id="A0A179VDH0"/>
<dbReference type="PROSITE" id="PS51898">
    <property type="entry name" value="TYR_RECOMBINASE"/>
    <property type="match status" value="1"/>
</dbReference>
<protein>
    <recommendedName>
        <fullName evidence="2">Tyr recombinase domain-containing protein</fullName>
    </recommendedName>
</protein>
<name>A0A179VDH0_9MYCO</name>
<reference evidence="3 4" key="1">
    <citation type="submission" date="2016-01" db="EMBL/GenBank/DDBJ databases">
        <title>Mycobacterium immunogenum strain CD11_6 genome sequencing and assembly.</title>
        <authorList>
            <person name="Kaur G."/>
            <person name="Nair G.R."/>
            <person name="Mayilraj S."/>
        </authorList>
    </citation>
    <scope>NUCLEOTIDE SEQUENCE [LARGE SCALE GENOMIC DNA]</scope>
    <source>
        <strain evidence="3 4">CD11-6</strain>
    </source>
</reference>
<evidence type="ECO:0000313" key="3">
    <source>
        <dbReference type="EMBL" id="OAT69687.1"/>
    </source>
</evidence>
<dbReference type="GO" id="GO:0015074">
    <property type="term" value="P:DNA integration"/>
    <property type="evidence" value="ECO:0007669"/>
    <property type="project" value="InterPro"/>
</dbReference>
<dbReference type="Gene3D" id="1.10.443.10">
    <property type="entry name" value="Intergrase catalytic core"/>
    <property type="match status" value="1"/>
</dbReference>
<dbReference type="GO" id="GO:0003677">
    <property type="term" value="F:DNA binding"/>
    <property type="evidence" value="ECO:0007669"/>
    <property type="project" value="InterPro"/>
</dbReference>